<evidence type="ECO:0000313" key="2">
    <source>
        <dbReference type="EMBL" id="QMU28198.1"/>
    </source>
</evidence>
<dbReference type="Gene3D" id="3.40.50.2000">
    <property type="entry name" value="Glycogen Phosphorylase B"/>
    <property type="match status" value="1"/>
</dbReference>
<proteinExistence type="predicted"/>
<dbReference type="EMBL" id="CP055153">
    <property type="protein sequence ID" value="QMU28198.1"/>
    <property type="molecule type" value="Genomic_DNA"/>
</dbReference>
<dbReference type="RefSeq" id="WP_182415386.1">
    <property type="nucleotide sequence ID" value="NZ_CP055153.1"/>
</dbReference>
<keyword evidence="2" id="KW-0808">Transferase</keyword>
<gene>
    <name evidence="2" type="ORF">HUW48_09165</name>
</gene>
<keyword evidence="3" id="KW-1185">Reference proteome</keyword>
<dbReference type="AlphaFoldDB" id="A0A7L7L5V9"/>
<reference evidence="2 3" key="1">
    <citation type="submission" date="2020-06" db="EMBL/GenBank/DDBJ databases">
        <authorList>
            <person name="Hwang Y.J."/>
        </authorList>
    </citation>
    <scope>NUCLEOTIDE SEQUENCE [LARGE SCALE GENOMIC DNA]</scope>
    <source>
        <strain evidence="2 3">KUDC8001</strain>
    </source>
</reference>
<dbReference type="Proteomes" id="UP000514509">
    <property type="component" value="Chromosome"/>
</dbReference>
<dbReference type="InterPro" id="IPR028098">
    <property type="entry name" value="Glyco_trans_4-like_N"/>
</dbReference>
<reference evidence="2 3" key="2">
    <citation type="submission" date="2020-08" db="EMBL/GenBank/DDBJ databases">
        <title>Adhaeribacter dokdonensis sp. nov., isolated from the rhizosphere of Elymus tsukushiensis, a plant native to the Dokdo Islands, Republic of Korea.</title>
        <authorList>
            <person name="Ghim S.Y."/>
        </authorList>
    </citation>
    <scope>NUCLEOTIDE SEQUENCE [LARGE SCALE GENOMIC DNA]</scope>
    <source>
        <strain evidence="2 3">KUDC8001</strain>
    </source>
</reference>
<accession>A0A7L7L5V9</accession>
<feature type="domain" description="Glycosyltransferase subfamily 4-like N-terminal" evidence="1">
    <location>
        <begin position="153"/>
        <end position="252"/>
    </location>
</feature>
<dbReference type="KEGG" id="add:HUW48_09165"/>
<sequence length="318" mass="35802">MSKLNVLLLGWEFSTAIREEQETSCYYIAKALSQRVDLSVLLPHTDPNFILNNAELTGLDQLDLQGIQTSSTKPRPLPFANEPYIKNNIPLYGTSNYVTPPEGYVRPEAFKRISTSGTGSQSNSSKIQEKNTGPANIFGYKEFDALSLDAQVIEYARYTSRWALQRNFDIIYAYNYRTFLAGTELKLLTGKKLILQVDSLSYEHCQPDSKGWMYELEKQAFRKCDYILTSTGDMAVTLVKDYGISPAKLESIEIEKNQLLKSLHATGEQQPANLKSASLNKSAVNKANMHLFIQEKVEASWQPTADAIWEVIQMVATT</sequence>
<evidence type="ECO:0000313" key="3">
    <source>
        <dbReference type="Proteomes" id="UP000514509"/>
    </source>
</evidence>
<dbReference type="Pfam" id="PF13439">
    <property type="entry name" value="Glyco_transf_4"/>
    <property type="match status" value="1"/>
</dbReference>
<dbReference type="SUPFAM" id="SSF53756">
    <property type="entry name" value="UDP-Glycosyltransferase/glycogen phosphorylase"/>
    <property type="match status" value="1"/>
</dbReference>
<organism evidence="2 3">
    <name type="scientific">Adhaeribacter radiodurans</name>
    <dbReference type="NCBI Taxonomy" id="2745197"/>
    <lineage>
        <taxon>Bacteria</taxon>
        <taxon>Pseudomonadati</taxon>
        <taxon>Bacteroidota</taxon>
        <taxon>Cytophagia</taxon>
        <taxon>Cytophagales</taxon>
        <taxon>Hymenobacteraceae</taxon>
        <taxon>Adhaeribacter</taxon>
    </lineage>
</organism>
<evidence type="ECO:0000259" key="1">
    <source>
        <dbReference type="Pfam" id="PF13439"/>
    </source>
</evidence>
<dbReference type="GO" id="GO:0016757">
    <property type="term" value="F:glycosyltransferase activity"/>
    <property type="evidence" value="ECO:0007669"/>
    <property type="project" value="UniProtKB-ARBA"/>
</dbReference>
<protein>
    <submittedName>
        <fullName evidence="2">Glycosyltransferase</fullName>
    </submittedName>
</protein>
<name>A0A7L7L5V9_9BACT</name>